<dbReference type="Proteomes" id="UP001630127">
    <property type="component" value="Unassembled WGS sequence"/>
</dbReference>
<gene>
    <name evidence="1" type="ORF">ACH5RR_007814</name>
</gene>
<dbReference type="EMBL" id="JBJUIK010000004">
    <property type="protein sequence ID" value="KAL3528492.1"/>
    <property type="molecule type" value="Genomic_DNA"/>
</dbReference>
<reference evidence="1 2" key="1">
    <citation type="submission" date="2024-11" db="EMBL/GenBank/DDBJ databases">
        <title>A near-complete genome assembly of Cinchona calisaya.</title>
        <authorList>
            <person name="Lian D.C."/>
            <person name="Zhao X.W."/>
            <person name="Wei L."/>
        </authorList>
    </citation>
    <scope>NUCLEOTIDE SEQUENCE [LARGE SCALE GENOMIC DNA]</scope>
    <source>
        <tissue evidence="1">Nenye</tissue>
    </source>
</reference>
<name>A0ABD3A9W4_9GENT</name>
<keyword evidence="2" id="KW-1185">Reference proteome</keyword>
<sequence>MDVNPSTATPLASCSAVEDEGLVRILHFLVVLEKENFAANNNLVTANISKHCGVVSTVHFPTVDNCRVEPPTATASSCSTYAAPFHEELGTSGTPCGFVMATHACGKEPSPSQVAIDSSLEADLVLGDCHEDLKELQQKQATIPSKNDKISP</sequence>
<comment type="caution">
    <text evidence="1">The sequence shown here is derived from an EMBL/GenBank/DDBJ whole genome shotgun (WGS) entry which is preliminary data.</text>
</comment>
<dbReference type="AlphaFoldDB" id="A0ABD3A9W4"/>
<protein>
    <submittedName>
        <fullName evidence="1">Uncharacterized protein</fullName>
    </submittedName>
</protein>
<proteinExistence type="predicted"/>
<evidence type="ECO:0000313" key="1">
    <source>
        <dbReference type="EMBL" id="KAL3528492.1"/>
    </source>
</evidence>
<evidence type="ECO:0000313" key="2">
    <source>
        <dbReference type="Proteomes" id="UP001630127"/>
    </source>
</evidence>
<accession>A0ABD3A9W4</accession>
<organism evidence="1 2">
    <name type="scientific">Cinchona calisaya</name>
    <dbReference type="NCBI Taxonomy" id="153742"/>
    <lineage>
        <taxon>Eukaryota</taxon>
        <taxon>Viridiplantae</taxon>
        <taxon>Streptophyta</taxon>
        <taxon>Embryophyta</taxon>
        <taxon>Tracheophyta</taxon>
        <taxon>Spermatophyta</taxon>
        <taxon>Magnoliopsida</taxon>
        <taxon>eudicotyledons</taxon>
        <taxon>Gunneridae</taxon>
        <taxon>Pentapetalae</taxon>
        <taxon>asterids</taxon>
        <taxon>lamiids</taxon>
        <taxon>Gentianales</taxon>
        <taxon>Rubiaceae</taxon>
        <taxon>Cinchonoideae</taxon>
        <taxon>Cinchoneae</taxon>
        <taxon>Cinchona</taxon>
    </lineage>
</organism>